<name>A0A0W1SVL2_9EURY</name>
<feature type="transmembrane region" description="Helical" evidence="1">
    <location>
        <begin position="105"/>
        <end position="124"/>
    </location>
</feature>
<keyword evidence="1" id="KW-0472">Membrane</keyword>
<dbReference type="Proteomes" id="UP000053157">
    <property type="component" value="Unassembled WGS sequence"/>
</dbReference>
<dbReference type="RefSeq" id="WP_058570960.1">
    <property type="nucleotide sequence ID" value="NZ_LOPV01000044.1"/>
</dbReference>
<dbReference type="OrthoDB" id="300006at2157"/>
<evidence type="ECO:0000313" key="2">
    <source>
        <dbReference type="EMBL" id="KTG30498.1"/>
    </source>
</evidence>
<proteinExistence type="predicted"/>
<feature type="transmembrane region" description="Helical" evidence="1">
    <location>
        <begin position="130"/>
        <end position="150"/>
    </location>
</feature>
<accession>A0A0W1SVL2</accession>
<keyword evidence="1" id="KW-0812">Transmembrane</keyword>
<protein>
    <submittedName>
        <fullName evidence="2">Uncharacterized protein</fullName>
    </submittedName>
</protein>
<dbReference type="InterPro" id="IPR027417">
    <property type="entry name" value="P-loop_NTPase"/>
</dbReference>
<evidence type="ECO:0000256" key="1">
    <source>
        <dbReference type="SAM" id="Phobius"/>
    </source>
</evidence>
<dbReference type="EMBL" id="LOPV01000044">
    <property type="protein sequence ID" value="KTG30498.1"/>
    <property type="molecule type" value="Genomic_DNA"/>
</dbReference>
<sequence>METIETRTPDARSTPIRERLGAFTDNHEMISVVAYFLVVVGASAMLAPMLGLAWESRGLAYRLVLIPVDLGVLSLASFTVLLLGVWWGLVVLLLLFDTKKRLQGLFLVVGTLTALVGLCQFGLVCGNLNLSGNLEWLGAGLLVGVLLGGLRDIPGLLEGRKTEFRDAAQWVFYLGSLLVVVGFLEAHVQYPLPILESSASVDSGVGLADPAGRNLLVDAALTSVFVVTLGRFIEYDAETNFFVLGPSQSGKSLLMLGAYYQATEGVTNEMDPVPNSELYHLLGEVDDKLMRMSGSGNSWWPIPGNDLDESTRLGFEFVHGTAFPKNVEVQTVDYAGEWLSLVPDIITMDDAQLREYVDAEGFNVDAMEDIKHGVAAADVLVLTIDVEKHVTGQSLDIGTYHEIVEKTAGKTVLLVATKCDLLVEPFEQETGLDPYSAFDDFSEYVERTLTRREQVRSLVERATGSTIHPVWFETRPASYEADGDGVDGGEERIHRVPSLTADGHLVPVGFDRLLDYFGRGR</sequence>
<organism evidence="2 3">
    <name type="scientific">Haloferax profundi</name>
    <dbReference type="NCBI Taxonomy" id="1544718"/>
    <lineage>
        <taxon>Archaea</taxon>
        <taxon>Methanobacteriati</taxon>
        <taxon>Methanobacteriota</taxon>
        <taxon>Stenosarchaea group</taxon>
        <taxon>Halobacteria</taxon>
        <taxon>Halobacteriales</taxon>
        <taxon>Haloferacaceae</taxon>
        <taxon>Haloferax</taxon>
    </lineage>
</organism>
<feature type="transmembrane region" description="Helical" evidence="1">
    <location>
        <begin position="74"/>
        <end position="96"/>
    </location>
</feature>
<feature type="transmembrane region" description="Helical" evidence="1">
    <location>
        <begin position="32"/>
        <end position="54"/>
    </location>
</feature>
<dbReference type="AlphaFoldDB" id="A0A0W1SVL2"/>
<comment type="caution">
    <text evidence="2">The sequence shown here is derived from an EMBL/GenBank/DDBJ whole genome shotgun (WGS) entry which is preliminary data.</text>
</comment>
<feature type="transmembrane region" description="Helical" evidence="1">
    <location>
        <begin position="170"/>
        <end position="190"/>
    </location>
</feature>
<gene>
    <name evidence="2" type="ORF">AUR66_07610</name>
</gene>
<keyword evidence="3" id="KW-1185">Reference proteome</keyword>
<dbReference type="SUPFAM" id="SSF52540">
    <property type="entry name" value="P-loop containing nucleoside triphosphate hydrolases"/>
    <property type="match status" value="1"/>
</dbReference>
<keyword evidence="1" id="KW-1133">Transmembrane helix</keyword>
<reference evidence="2 3" key="1">
    <citation type="submission" date="2015-12" db="EMBL/GenBank/DDBJ databases">
        <title>Haloferax profundi sp. nov. isolated from the Discovery deep brine-seawater interface in the Red Sea.</title>
        <authorList>
            <person name="Zhang G."/>
            <person name="Stingl U."/>
            <person name="Rashid M."/>
        </authorList>
    </citation>
    <scope>NUCLEOTIDE SEQUENCE [LARGE SCALE GENOMIC DNA]</scope>
    <source>
        <strain evidence="2 3">SB29</strain>
    </source>
</reference>
<dbReference type="Gene3D" id="3.40.50.300">
    <property type="entry name" value="P-loop containing nucleotide triphosphate hydrolases"/>
    <property type="match status" value="1"/>
</dbReference>
<evidence type="ECO:0000313" key="3">
    <source>
        <dbReference type="Proteomes" id="UP000053157"/>
    </source>
</evidence>